<protein>
    <recommendedName>
        <fullName evidence="1">Vacuolar ATPase assembly protein VMA22</fullName>
    </recommendedName>
</protein>
<dbReference type="InterPro" id="IPR040357">
    <property type="entry name" value="Vma22/CCDC115"/>
</dbReference>
<accession>A0A060T1F4</accession>
<gene>
    <name evidence="3" type="ORF">GNLVRS02_ARAD1C24288g</name>
</gene>
<evidence type="ECO:0000256" key="2">
    <source>
        <dbReference type="SAM" id="MobiDB-lite"/>
    </source>
</evidence>
<feature type="compositionally biased region" description="Polar residues" evidence="2">
    <location>
        <begin position="78"/>
        <end position="87"/>
    </location>
</feature>
<dbReference type="PANTHER" id="PTHR31996:SF2">
    <property type="entry name" value="COILED-COIL DOMAIN-CONTAINING PROTEIN 115"/>
    <property type="match status" value="1"/>
</dbReference>
<feature type="region of interest" description="Disordered" evidence="2">
    <location>
        <begin position="62"/>
        <end position="94"/>
    </location>
</feature>
<proteinExistence type="predicted"/>
<dbReference type="GO" id="GO:0051082">
    <property type="term" value="F:unfolded protein binding"/>
    <property type="evidence" value="ECO:0007669"/>
    <property type="project" value="TreeGrafter"/>
</dbReference>
<dbReference type="AlphaFoldDB" id="A0A060T1F4"/>
<dbReference type="GO" id="GO:0070072">
    <property type="term" value="P:vacuolar proton-transporting V-type ATPase complex assembly"/>
    <property type="evidence" value="ECO:0007669"/>
    <property type="project" value="InterPro"/>
</dbReference>
<dbReference type="PANTHER" id="PTHR31996">
    <property type="entry name" value="COILED-COIL DOMAIN-CONTAINING PROTEIN 115"/>
    <property type="match status" value="1"/>
</dbReference>
<dbReference type="EMBL" id="HG937693">
    <property type="protein sequence ID" value="CDP34955.1"/>
    <property type="molecule type" value="Genomic_DNA"/>
</dbReference>
<evidence type="ECO:0000256" key="1">
    <source>
        <dbReference type="ARBA" id="ARBA00093634"/>
    </source>
</evidence>
<reference evidence="3" key="1">
    <citation type="submission" date="2014-02" db="EMBL/GenBank/DDBJ databases">
        <authorList>
            <person name="Genoscope - CEA"/>
        </authorList>
    </citation>
    <scope>NUCLEOTIDE SEQUENCE</scope>
    <source>
        <strain evidence="3">LS3</strain>
    </source>
</reference>
<name>A0A060T1F4_BLAAD</name>
<reference evidence="3" key="2">
    <citation type="submission" date="2014-06" db="EMBL/GenBank/DDBJ databases">
        <title>The complete genome of Blastobotrys (Arxula) adeninivorans LS3 - a yeast of biotechnological interest.</title>
        <authorList>
            <person name="Kunze G."/>
            <person name="Gaillardin C."/>
            <person name="Czernicka M."/>
            <person name="Durrens P."/>
            <person name="Martin T."/>
            <person name="Boer E."/>
            <person name="Gabaldon T."/>
            <person name="Cruz J."/>
            <person name="Talla E."/>
            <person name="Marck C."/>
            <person name="Goffeau A."/>
            <person name="Barbe V."/>
            <person name="Baret P."/>
            <person name="Baronian K."/>
            <person name="Beier S."/>
            <person name="Bleykasten C."/>
            <person name="Bode R."/>
            <person name="Casaregola S."/>
            <person name="Despons L."/>
            <person name="Fairhead C."/>
            <person name="Giersberg M."/>
            <person name="Gierski P."/>
            <person name="Hahnel U."/>
            <person name="Hartmann A."/>
            <person name="Jankowska D."/>
            <person name="Jubin C."/>
            <person name="Jung P."/>
            <person name="Lafontaine I."/>
            <person name="Leh-Louis V."/>
            <person name="Lemaire M."/>
            <person name="Marcet-Houben M."/>
            <person name="Mascher M."/>
            <person name="Morel G."/>
            <person name="Richard G.-F."/>
            <person name="Riechen J."/>
            <person name="Sacerdot C."/>
            <person name="Sarkar A."/>
            <person name="Savel G."/>
            <person name="Schacherer J."/>
            <person name="Sherman D."/>
            <person name="Straub M.-L."/>
            <person name="Stein N."/>
            <person name="Thierry A."/>
            <person name="Trautwein-Schult A."/>
            <person name="Westhof E."/>
            <person name="Worch S."/>
            <person name="Dujon B."/>
            <person name="Souciet J.-L."/>
            <person name="Wincker P."/>
            <person name="Scholz U."/>
            <person name="Neuveglise N."/>
        </authorList>
    </citation>
    <scope>NUCLEOTIDE SEQUENCE</scope>
    <source>
        <strain evidence="3">LS3</strain>
    </source>
</reference>
<feature type="region of interest" description="Disordered" evidence="2">
    <location>
        <begin position="38"/>
        <end position="57"/>
    </location>
</feature>
<organism evidence="3">
    <name type="scientific">Blastobotrys adeninivorans</name>
    <name type="common">Yeast</name>
    <name type="synonym">Arxula adeninivorans</name>
    <dbReference type="NCBI Taxonomy" id="409370"/>
    <lineage>
        <taxon>Eukaryota</taxon>
        <taxon>Fungi</taxon>
        <taxon>Dikarya</taxon>
        <taxon>Ascomycota</taxon>
        <taxon>Saccharomycotina</taxon>
        <taxon>Dipodascomycetes</taxon>
        <taxon>Dipodascales</taxon>
        <taxon>Trichomonascaceae</taxon>
        <taxon>Blastobotrys</taxon>
    </lineage>
</organism>
<evidence type="ECO:0000313" key="3">
    <source>
        <dbReference type="EMBL" id="CDP34955.1"/>
    </source>
</evidence>
<dbReference type="GO" id="GO:1990871">
    <property type="term" value="C:Vma12-Vma22 assembly complex"/>
    <property type="evidence" value="ECO:0007669"/>
    <property type="project" value="TreeGrafter"/>
</dbReference>
<sequence>MFGVLVPPSLRQSQQSFNEALQQVIQVLNLRQQVQTVGDDIEADEPNQTTRDEENNCERDILAQSEKTPLEKAPVQASGASETTGQVDPSKDST</sequence>